<dbReference type="EMBL" id="CM020618">
    <property type="protein sequence ID" value="KAK1859028.1"/>
    <property type="molecule type" value="Genomic_DNA"/>
</dbReference>
<accession>A0ACC3BM94</accession>
<evidence type="ECO:0000313" key="2">
    <source>
        <dbReference type="Proteomes" id="UP000798662"/>
    </source>
</evidence>
<proteinExistence type="predicted"/>
<keyword evidence="2" id="KW-1185">Reference proteome</keyword>
<protein>
    <submittedName>
        <fullName evidence="1">Uncharacterized protein</fullName>
    </submittedName>
</protein>
<gene>
    <name evidence="1" type="ORF">I4F81_001626</name>
</gene>
<organism evidence="1 2">
    <name type="scientific">Pyropia yezoensis</name>
    <name type="common">Susabi-nori</name>
    <name type="synonym">Porphyra yezoensis</name>
    <dbReference type="NCBI Taxonomy" id="2788"/>
    <lineage>
        <taxon>Eukaryota</taxon>
        <taxon>Rhodophyta</taxon>
        <taxon>Bangiophyceae</taxon>
        <taxon>Bangiales</taxon>
        <taxon>Bangiaceae</taxon>
        <taxon>Pyropia</taxon>
    </lineage>
</organism>
<evidence type="ECO:0000313" key="1">
    <source>
        <dbReference type="EMBL" id="KAK1859028.1"/>
    </source>
</evidence>
<dbReference type="Proteomes" id="UP000798662">
    <property type="component" value="Chromosome 1"/>
</dbReference>
<name>A0ACC3BM94_PYRYE</name>
<reference evidence="1" key="1">
    <citation type="submission" date="2019-11" db="EMBL/GenBank/DDBJ databases">
        <title>Nori genome reveals adaptations in red seaweeds to the harsh intertidal environment.</title>
        <authorList>
            <person name="Wang D."/>
            <person name="Mao Y."/>
        </authorList>
    </citation>
    <scope>NUCLEOTIDE SEQUENCE</scope>
    <source>
        <tissue evidence="1">Gametophyte</tissue>
    </source>
</reference>
<comment type="caution">
    <text evidence="1">The sequence shown here is derived from an EMBL/GenBank/DDBJ whole genome shotgun (WGS) entry which is preliminary data.</text>
</comment>
<sequence>MHDADDSQPTAAAHEAIRQYDEEYGASDSNEEGDIEHGEEDSDEGGGGSGDGAGASNGRNLPPEAHDVFRQWLNNNPESGAKPTKDEIVKMAQDATAACGREITELQVRYHFENKRKRTPELHSSRRGRPRR</sequence>